<dbReference type="GO" id="GO:0098703">
    <property type="term" value="P:calcium ion import across plasma membrane"/>
    <property type="evidence" value="ECO:0007669"/>
    <property type="project" value="TreeGrafter"/>
</dbReference>
<protein>
    <submittedName>
        <fullName evidence="8">20403_t:CDS:1</fullName>
    </submittedName>
</protein>
<dbReference type="OrthoDB" id="2447820at2759"/>
<evidence type="ECO:0000256" key="3">
    <source>
        <dbReference type="ARBA" id="ARBA00022737"/>
    </source>
</evidence>
<keyword evidence="4 6" id="KW-1133">Transmembrane helix</keyword>
<dbReference type="InterPro" id="IPR005821">
    <property type="entry name" value="Ion_trans_dom"/>
</dbReference>
<evidence type="ECO:0000256" key="6">
    <source>
        <dbReference type="SAM" id="Phobius"/>
    </source>
</evidence>
<dbReference type="GO" id="GO:0005216">
    <property type="term" value="F:monoatomic ion channel activity"/>
    <property type="evidence" value="ECO:0007669"/>
    <property type="project" value="InterPro"/>
</dbReference>
<dbReference type="Pfam" id="PF00520">
    <property type="entry name" value="Ion_trans"/>
    <property type="match status" value="1"/>
</dbReference>
<keyword evidence="9" id="KW-1185">Reference proteome</keyword>
<dbReference type="InterPro" id="IPR024862">
    <property type="entry name" value="TRPV"/>
</dbReference>
<evidence type="ECO:0000256" key="4">
    <source>
        <dbReference type="ARBA" id="ARBA00022989"/>
    </source>
</evidence>
<proteinExistence type="predicted"/>
<comment type="caution">
    <text evidence="8">The sequence shown here is derived from an EMBL/GenBank/DDBJ whole genome shotgun (WGS) entry which is preliminary data.</text>
</comment>
<feature type="non-terminal residue" evidence="8">
    <location>
        <position position="240"/>
    </location>
</feature>
<evidence type="ECO:0000256" key="5">
    <source>
        <dbReference type="ARBA" id="ARBA00023136"/>
    </source>
</evidence>
<feature type="transmembrane region" description="Helical" evidence="6">
    <location>
        <begin position="177"/>
        <end position="198"/>
    </location>
</feature>
<evidence type="ECO:0000256" key="2">
    <source>
        <dbReference type="ARBA" id="ARBA00022692"/>
    </source>
</evidence>
<dbReference type="AlphaFoldDB" id="A0A9N9P6V4"/>
<evidence type="ECO:0000313" key="9">
    <source>
        <dbReference type="Proteomes" id="UP000789405"/>
    </source>
</evidence>
<dbReference type="PANTHER" id="PTHR10582">
    <property type="entry name" value="TRANSIENT RECEPTOR POTENTIAL ION CHANNEL PROTEIN"/>
    <property type="match status" value="1"/>
</dbReference>
<evidence type="ECO:0000313" key="8">
    <source>
        <dbReference type="EMBL" id="CAG8809781.1"/>
    </source>
</evidence>
<keyword evidence="5 6" id="KW-0472">Membrane</keyword>
<feature type="transmembrane region" description="Helical" evidence="6">
    <location>
        <begin position="218"/>
        <end position="239"/>
    </location>
</feature>
<feature type="transmembrane region" description="Helical" evidence="6">
    <location>
        <begin position="112"/>
        <end position="130"/>
    </location>
</feature>
<feature type="transmembrane region" description="Helical" evidence="6">
    <location>
        <begin position="67"/>
        <end position="92"/>
    </location>
</feature>
<keyword evidence="3" id="KW-0677">Repeat</keyword>
<dbReference type="PANTHER" id="PTHR10582:SF2">
    <property type="entry name" value="INACTIVE"/>
    <property type="match status" value="1"/>
</dbReference>
<dbReference type="EMBL" id="CAJVPY010045508">
    <property type="protein sequence ID" value="CAG8809781.1"/>
    <property type="molecule type" value="Genomic_DNA"/>
</dbReference>
<sequence length="240" mass="27868">YSPTYTELIRLVVPLPKFSTYNSEYSFWEEILGKASSNCFIEVQTTDLYSNWCGEALITFKWESFGKYYYCFSCQKICLYLSTSIGCLLLLLTEIRQFIWDWKLYVTSPWNLFDIGALLFPVVTSIYWLSNGPPPLWAPALSCLFLYLKFLFFLRAFETYNVGFYLAIMAGVVSRVFTYLLILGIIIIGFAHSFYILLQSTSESRNNTNNANTNLYSYFDTSLLAIYLLMIGKYFGLYII</sequence>
<keyword evidence="2 6" id="KW-0812">Transmembrane</keyword>
<feature type="non-terminal residue" evidence="8">
    <location>
        <position position="1"/>
    </location>
</feature>
<reference evidence="8" key="1">
    <citation type="submission" date="2021-06" db="EMBL/GenBank/DDBJ databases">
        <authorList>
            <person name="Kallberg Y."/>
            <person name="Tangrot J."/>
            <person name="Rosling A."/>
        </authorList>
    </citation>
    <scope>NUCLEOTIDE SEQUENCE</scope>
    <source>
        <strain evidence="8">MA453B</strain>
    </source>
</reference>
<feature type="transmembrane region" description="Helical" evidence="6">
    <location>
        <begin position="136"/>
        <end position="157"/>
    </location>
</feature>
<organism evidence="8 9">
    <name type="scientific">Dentiscutata erythropus</name>
    <dbReference type="NCBI Taxonomy" id="1348616"/>
    <lineage>
        <taxon>Eukaryota</taxon>
        <taxon>Fungi</taxon>
        <taxon>Fungi incertae sedis</taxon>
        <taxon>Mucoromycota</taxon>
        <taxon>Glomeromycotina</taxon>
        <taxon>Glomeromycetes</taxon>
        <taxon>Diversisporales</taxon>
        <taxon>Gigasporaceae</taxon>
        <taxon>Dentiscutata</taxon>
    </lineage>
</organism>
<name>A0A9N9P6V4_9GLOM</name>
<accession>A0A9N9P6V4</accession>
<evidence type="ECO:0000256" key="1">
    <source>
        <dbReference type="ARBA" id="ARBA00004141"/>
    </source>
</evidence>
<dbReference type="Proteomes" id="UP000789405">
    <property type="component" value="Unassembled WGS sequence"/>
</dbReference>
<feature type="domain" description="Ion transport" evidence="7">
    <location>
        <begin position="89"/>
        <end position="233"/>
    </location>
</feature>
<gene>
    <name evidence="8" type="ORF">DERYTH_LOCUS25166</name>
</gene>
<evidence type="ECO:0000259" key="7">
    <source>
        <dbReference type="Pfam" id="PF00520"/>
    </source>
</evidence>
<dbReference type="GO" id="GO:0005886">
    <property type="term" value="C:plasma membrane"/>
    <property type="evidence" value="ECO:0007669"/>
    <property type="project" value="TreeGrafter"/>
</dbReference>
<comment type="subcellular location">
    <subcellularLocation>
        <location evidence="1">Membrane</location>
        <topology evidence="1">Multi-pass membrane protein</topology>
    </subcellularLocation>
</comment>